<dbReference type="InterPro" id="IPR011060">
    <property type="entry name" value="RibuloseP-bd_barrel"/>
</dbReference>
<dbReference type="InterPro" id="IPR016024">
    <property type="entry name" value="ARM-type_fold"/>
</dbReference>
<keyword evidence="1" id="KW-0456">Lyase</keyword>
<feature type="domain" description="Orotidine 5'-phosphate decarboxylase" evidence="3">
    <location>
        <begin position="814"/>
        <end position="1013"/>
    </location>
</feature>
<name>A0A8J3BTY3_9ACTN</name>
<organism evidence="4 5">
    <name type="scientific">Pilimelia terevasa</name>
    <dbReference type="NCBI Taxonomy" id="53372"/>
    <lineage>
        <taxon>Bacteria</taxon>
        <taxon>Bacillati</taxon>
        <taxon>Actinomycetota</taxon>
        <taxon>Actinomycetes</taxon>
        <taxon>Micromonosporales</taxon>
        <taxon>Micromonosporaceae</taxon>
        <taxon>Pilimelia</taxon>
    </lineage>
</organism>
<dbReference type="GO" id="GO:0006207">
    <property type="term" value="P:'de novo' pyrimidine nucleobase biosynthetic process"/>
    <property type="evidence" value="ECO:0007669"/>
    <property type="project" value="InterPro"/>
</dbReference>
<dbReference type="Proteomes" id="UP000662200">
    <property type="component" value="Unassembled WGS sequence"/>
</dbReference>
<evidence type="ECO:0000259" key="3">
    <source>
        <dbReference type="SMART" id="SM00934"/>
    </source>
</evidence>
<accession>A0A8J3BTY3</accession>
<dbReference type="GO" id="GO:0019854">
    <property type="term" value="P:L-ascorbic acid catabolic process"/>
    <property type="evidence" value="ECO:0007669"/>
    <property type="project" value="TreeGrafter"/>
</dbReference>
<dbReference type="GO" id="GO:0033982">
    <property type="term" value="F:3-dehydro-L-gulonate-6-phosphate decarboxylase activity"/>
    <property type="evidence" value="ECO:0007669"/>
    <property type="project" value="TreeGrafter"/>
</dbReference>
<evidence type="ECO:0000256" key="2">
    <source>
        <dbReference type="SAM" id="MobiDB-lite"/>
    </source>
</evidence>
<dbReference type="InterPro" id="IPR001387">
    <property type="entry name" value="Cro/C1-type_HTH"/>
</dbReference>
<dbReference type="AlphaFoldDB" id="A0A8J3BTY3"/>
<gene>
    <name evidence="4" type="ORF">GCM10010124_29200</name>
</gene>
<dbReference type="InterPro" id="IPR001754">
    <property type="entry name" value="OMPdeCOase_dom"/>
</dbReference>
<dbReference type="Gene3D" id="3.20.20.70">
    <property type="entry name" value="Aldolase class I"/>
    <property type="match status" value="1"/>
</dbReference>
<dbReference type="GO" id="GO:0003677">
    <property type="term" value="F:DNA binding"/>
    <property type="evidence" value="ECO:0007669"/>
    <property type="project" value="InterPro"/>
</dbReference>
<dbReference type="Gene3D" id="1.10.260.40">
    <property type="entry name" value="lambda repressor-like DNA-binding domains"/>
    <property type="match status" value="1"/>
</dbReference>
<dbReference type="SUPFAM" id="SSF51366">
    <property type="entry name" value="Ribulose-phoshate binding barrel"/>
    <property type="match status" value="1"/>
</dbReference>
<dbReference type="InterPro" id="IPR010982">
    <property type="entry name" value="Lambda_DNA-bd_dom_sf"/>
</dbReference>
<evidence type="ECO:0000256" key="1">
    <source>
        <dbReference type="ARBA" id="ARBA00023239"/>
    </source>
</evidence>
<dbReference type="EMBL" id="BMQC01000010">
    <property type="protein sequence ID" value="GGK34696.1"/>
    <property type="molecule type" value="Genomic_DNA"/>
</dbReference>
<dbReference type="InterPro" id="IPR013785">
    <property type="entry name" value="Aldolase_TIM"/>
</dbReference>
<dbReference type="CDD" id="cd00093">
    <property type="entry name" value="HTH_XRE"/>
    <property type="match status" value="1"/>
</dbReference>
<dbReference type="PANTHER" id="PTHR35039">
    <property type="entry name" value="3-KETO-L-GULONATE-6-PHOSPHATE DECARBOXYLASE SGBH-RELATED"/>
    <property type="match status" value="1"/>
</dbReference>
<reference evidence="4" key="1">
    <citation type="journal article" date="2014" name="Int. J. Syst. Evol. Microbiol.">
        <title>Complete genome sequence of Corynebacterium casei LMG S-19264T (=DSM 44701T), isolated from a smear-ripened cheese.</title>
        <authorList>
            <consortium name="US DOE Joint Genome Institute (JGI-PGF)"/>
            <person name="Walter F."/>
            <person name="Albersmeier A."/>
            <person name="Kalinowski J."/>
            <person name="Ruckert C."/>
        </authorList>
    </citation>
    <scope>NUCLEOTIDE SEQUENCE</scope>
    <source>
        <strain evidence="4">JCM 3091</strain>
    </source>
</reference>
<dbReference type="SUPFAM" id="SSF52540">
    <property type="entry name" value="P-loop containing nucleoside triphosphate hydrolases"/>
    <property type="match status" value="1"/>
</dbReference>
<keyword evidence="5" id="KW-1185">Reference proteome</keyword>
<dbReference type="PANTHER" id="PTHR35039:SF3">
    <property type="entry name" value="3-KETO-L-GULONATE-6-PHOSPHATE DECARBOXYLASE SGBH-RELATED"/>
    <property type="match status" value="1"/>
</dbReference>
<dbReference type="InterPro" id="IPR011989">
    <property type="entry name" value="ARM-like"/>
</dbReference>
<reference evidence="4" key="2">
    <citation type="submission" date="2020-09" db="EMBL/GenBank/DDBJ databases">
        <authorList>
            <person name="Sun Q."/>
            <person name="Ohkuma M."/>
        </authorList>
    </citation>
    <scope>NUCLEOTIDE SEQUENCE</scope>
    <source>
        <strain evidence="4">JCM 3091</strain>
    </source>
</reference>
<dbReference type="SMART" id="SM00934">
    <property type="entry name" value="OMPdecase"/>
    <property type="match status" value="1"/>
</dbReference>
<dbReference type="Pfam" id="PF00215">
    <property type="entry name" value="OMPdecase"/>
    <property type="match status" value="1"/>
</dbReference>
<feature type="region of interest" description="Disordered" evidence="2">
    <location>
        <begin position="374"/>
        <end position="407"/>
    </location>
</feature>
<dbReference type="Gene3D" id="1.25.10.10">
    <property type="entry name" value="Leucine-rich Repeat Variant"/>
    <property type="match status" value="1"/>
</dbReference>
<dbReference type="InterPro" id="IPR027417">
    <property type="entry name" value="P-loop_NTPase"/>
</dbReference>
<comment type="caution">
    <text evidence="4">The sequence shown here is derived from an EMBL/GenBank/DDBJ whole genome shotgun (WGS) entry which is preliminary data.</text>
</comment>
<sequence length="1025" mass="109306">MTAIIKWSGHEARLLRQARRMSVREFAGHLGVNDAAVSNWERRGTQARLRYNTQQILDADLGQAPAEVQRRFVAALDAAGPPTVPAARQSDDQTVGKETLGTCSAARTRQLLDLMNAETPHPHYLAPTHATASLDGFIVSPSRVLVVQGPAGCGKTMFGRHAAAHLRGRADVQLHSAHAWGRRETDLAVEILRFGSCPAGPDALLTLESECGRLEQPMVVVVDAIGTHDELDGVAREIDRILRQVLDPRLRFLLLVRTPPGIDLSSHPVLAASTYESNPGGASSHGIDSWGLDDAAQVWDRSRSETAPAFRRLPKPIQELARLPLYLHLMLAADRDGPYPANPAMLLDFCSRAILRRTADDTPRQLDALTALAMSQLPDLTPGGPPPAGPREEEEEHPPLTRRNPGDRLDFAHDLMREYFLTRGAVRELVTANRAVELINFLNRLADAASASATARSVFGLLVHQLDAVERSVLVDAALSGAISTTTALPLLLESAMPGSGFTTAEVLRRCAQRCAQEDAPDLVHALMRNPAVIEALGGDFPRWLLGLLRRFRTAIWSDILTLIESRPDAALSQDLLGAAQFDNADEASFFARFCYLFAADELPPYADGLAGHSAWRVRAALADGLCDSRTRRTQHRQALMLALARDADYKVRAAAASAEPGLALELVGDENWHVRSCVLRGLMQGLTSTMTAGGGGTVEAVLAAIGADTSWRHAPFHSAVLANRLALAAGSHPSGPTEAALFGLLREIRTGWTSLPPAIHDQVIQHGHASTDPVARAEVLALDVHPPRETAELLGGDLRTRSSAYRRLRGARAVQVALDTTDLDHAIRVARAAASATLPLIEVGDPLIKAVGMAAVRAIKAAGDATVVVEMMSADWGRDQVVLAAEAGADVVLLIGPASVASVAAAVGAGRRLGVPIVLDVPPNVSSSWIRDMERAAVDGLAVTTNIDLGVGGVDPLAAARTLRAWTQLPVSVSGGFSPADNAALASPDWDILIVGRSVTEAVDPAAAAARFAQHVAAHHRGAR</sequence>
<dbReference type="GO" id="GO:0004590">
    <property type="term" value="F:orotidine-5'-phosphate decarboxylase activity"/>
    <property type="evidence" value="ECO:0007669"/>
    <property type="project" value="InterPro"/>
</dbReference>
<dbReference type="SUPFAM" id="SSF48371">
    <property type="entry name" value="ARM repeat"/>
    <property type="match status" value="1"/>
</dbReference>
<proteinExistence type="predicted"/>
<evidence type="ECO:0000313" key="4">
    <source>
        <dbReference type="EMBL" id="GGK34696.1"/>
    </source>
</evidence>
<dbReference type="RefSeq" id="WP_189114879.1">
    <property type="nucleotide sequence ID" value="NZ_BMQC01000010.1"/>
</dbReference>
<evidence type="ECO:0000313" key="5">
    <source>
        <dbReference type="Proteomes" id="UP000662200"/>
    </source>
</evidence>
<protein>
    <recommendedName>
        <fullName evidence="3">Orotidine 5'-phosphate decarboxylase domain-containing protein</fullName>
    </recommendedName>
</protein>